<dbReference type="GO" id="GO:0160107">
    <property type="term" value="F:tRNA (adenine(58)-N1)-methyltransferase activity"/>
    <property type="evidence" value="ECO:0007669"/>
    <property type="project" value="UniProtKB-EC"/>
</dbReference>
<dbReference type="Gene3D" id="3.40.50.150">
    <property type="entry name" value="Vaccinia Virus protein VP39"/>
    <property type="match status" value="1"/>
</dbReference>
<protein>
    <recommendedName>
        <fullName evidence="5">tRNA (adenine(58)-N(1))-methyltransferase TrmI</fullName>
        <ecNumber evidence="5">2.1.1.220</ecNumber>
    </recommendedName>
</protein>
<dbReference type="CDD" id="cd02440">
    <property type="entry name" value="AdoMet_MTases"/>
    <property type="match status" value="1"/>
</dbReference>
<evidence type="ECO:0000256" key="1">
    <source>
        <dbReference type="ARBA" id="ARBA00022603"/>
    </source>
</evidence>
<sequence>MLEYGDLVFLWSPKKGDAFLLRLAKGAVQGSRLGQLRHDDFVGKEYGSVVRSHSGESFAVLRPTLGEYTRRIKRNTQIVYPKEAGFLVMHLNLGPGATVVECGTGSGSLTCVFAHFVGPTGRVCTYDRREDFSELARKNAERWGVADRITFKVRSLDEGFDERDADAVFLDLPNPWDYIAAAEEALAPGNRLAILVPTTNQIERTLDVLREHHFADPQVLELMLRYLKTDPRRIRPEDMMVGHTGYLIFASKADPVVLPEEQAAPEAVVLLEAPGEEQKEPTSEEHGEF</sequence>
<evidence type="ECO:0000256" key="2">
    <source>
        <dbReference type="ARBA" id="ARBA00022679"/>
    </source>
</evidence>
<feature type="binding site" evidence="6">
    <location>
        <position position="127"/>
    </location>
    <ligand>
        <name>S-adenosyl-L-methionine</name>
        <dbReference type="ChEBI" id="CHEBI:59789"/>
    </ligand>
</feature>
<dbReference type="Pfam" id="PF14801">
    <property type="entry name" value="TrmI-like_N"/>
    <property type="match status" value="1"/>
</dbReference>
<organism evidence="8 9">
    <name type="scientific">Aminomonas paucivorans DSM 12260</name>
    <dbReference type="NCBI Taxonomy" id="584708"/>
    <lineage>
        <taxon>Bacteria</taxon>
        <taxon>Thermotogati</taxon>
        <taxon>Synergistota</taxon>
        <taxon>Synergistia</taxon>
        <taxon>Synergistales</taxon>
        <taxon>Synergistaceae</taxon>
        <taxon>Aminomonas</taxon>
    </lineage>
</organism>
<evidence type="ECO:0000259" key="7">
    <source>
        <dbReference type="Pfam" id="PF08704"/>
    </source>
</evidence>
<dbReference type="eggNOG" id="COG2519">
    <property type="taxonomic scope" value="Bacteria"/>
</dbReference>
<comment type="catalytic activity">
    <reaction evidence="5">
        <text>adenosine(58) in tRNA + S-adenosyl-L-methionine = N(1)-methyladenosine(58) in tRNA + S-adenosyl-L-homocysteine + H(+)</text>
        <dbReference type="Rhea" id="RHEA:43152"/>
        <dbReference type="Rhea" id="RHEA-COMP:10365"/>
        <dbReference type="Rhea" id="RHEA-COMP:10366"/>
        <dbReference type="ChEBI" id="CHEBI:15378"/>
        <dbReference type="ChEBI" id="CHEBI:57856"/>
        <dbReference type="ChEBI" id="CHEBI:59789"/>
        <dbReference type="ChEBI" id="CHEBI:74411"/>
        <dbReference type="ChEBI" id="CHEBI:74491"/>
        <dbReference type="EC" id="2.1.1.220"/>
    </reaction>
</comment>
<comment type="similarity">
    <text evidence="5">Belongs to the class I-like SAM-binding methyltransferase superfamily. TRM61 family.</text>
</comment>
<feature type="binding site" evidence="6">
    <location>
        <position position="171"/>
    </location>
    <ligand>
        <name>S-adenosyl-L-methionine</name>
        <dbReference type="ChEBI" id="CHEBI:59789"/>
    </ligand>
</feature>
<gene>
    <name evidence="8" type="ORF">Apau_1586</name>
</gene>
<keyword evidence="3 5" id="KW-0949">S-adenosyl-L-methionine</keyword>
<dbReference type="GO" id="GO:0031515">
    <property type="term" value="C:tRNA (m1A) methyltransferase complex"/>
    <property type="evidence" value="ECO:0007669"/>
    <property type="project" value="UniProtKB-UniRule"/>
</dbReference>
<dbReference type="SUPFAM" id="SSF53335">
    <property type="entry name" value="S-adenosyl-L-methionine-dependent methyltransferases"/>
    <property type="match status" value="1"/>
</dbReference>
<feature type="binding site" evidence="6">
    <location>
        <begin position="106"/>
        <end position="109"/>
    </location>
    <ligand>
        <name>S-adenosyl-L-methionine</name>
        <dbReference type="ChEBI" id="CHEBI:59789"/>
    </ligand>
</feature>
<dbReference type="PaxDb" id="584708-Apau_1586"/>
<evidence type="ECO:0000256" key="6">
    <source>
        <dbReference type="PIRSR" id="PIRSR017269-1"/>
    </source>
</evidence>
<dbReference type="RefSeq" id="WP_006301223.1">
    <property type="nucleotide sequence ID" value="NZ_CM001022.1"/>
</dbReference>
<comment type="subunit">
    <text evidence="5">Homotetramer composed of a dimer of dimers.</text>
</comment>
<dbReference type="EC" id="2.1.1.220" evidence="5"/>
<reference evidence="8 9" key="1">
    <citation type="journal article" date="2010" name="Stand. Genomic Sci.">
        <title>Non-contiguous finished genome sequence of Aminomonas paucivorans type strain (GLU-3).</title>
        <authorList>
            <person name="Pitluck S."/>
            <person name="Yasawong M."/>
            <person name="Held B."/>
            <person name="Lapidus A."/>
            <person name="Nolan M."/>
            <person name="Copeland A."/>
            <person name="Lucas S."/>
            <person name="Del Rio T.G."/>
            <person name="Tice H."/>
            <person name="Cheng J.F."/>
            <person name="Chertkov O."/>
            <person name="Goodwin L."/>
            <person name="Tapia R."/>
            <person name="Han C."/>
            <person name="Liolios K."/>
            <person name="Ivanova N."/>
            <person name="Mavromatis K."/>
            <person name="Ovchinnikova G."/>
            <person name="Pati A."/>
            <person name="Chen A."/>
            <person name="Palaniappan K."/>
            <person name="Land M."/>
            <person name="Hauser L."/>
            <person name="Chang Y.J."/>
            <person name="Jeffries C.D."/>
            <person name="Pukall R."/>
            <person name="Spring S."/>
            <person name="Rohde M."/>
            <person name="Sikorski J."/>
            <person name="Goker M."/>
            <person name="Woyke T."/>
            <person name="Bristow J."/>
            <person name="Eisen J.A."/>
            <person name="Markowitz V."/>
            <person name="Hugenholtz P."/>
            <person name="Kyrpides N.C."/>
            <person name="Klenk H.P."/>
        </authorList>
    </citation>
    <scope>NUCLEOTIDE SEQUENCE [LARGE SCALE GENOMIC DNA]</scope>
    <source>
        <strain evidence="8 9">DSM 12260</strain>
    </source>
</reference>
<feature type="domain" description="tRNA (adenine(58)-N(1))-methyltransferase catalytic subunit TRM61 C-terminal" evidence="7">
    <location>
        <begin position="60"/>
        <end position="234"/>
    </location>
</feature>
<dbReference type="PANTHER" id="PTHR12133">
    <property type="entry name" value="TRNA (ADENINE(58)-N(1))-METHYLTRANSFERASE"/>
    <property type="match status" value="1"/>
</dbReference>
<evidence type="ECO:0000313" key="9">
    <source>
        <dbReference type="Proteomes" id="UP000005096"/>
    </source>
</evidence>
<dbReference type="EMBL" id="CM001022">
    <property type="protein sequence ID" value="EFQ24005.1"/>
    <property type="molecule type" value="Genomic_DNA"/>
</dbReference>
<dbReference type="PANTHER" id="PTHR12133:SF1">
    <property type="entry name" value="TRNA (ADENINE(58)-N(1))-METHYLTRANSFERASE, MITOCHONDRIAL"/>
    <property type="match status" value="1"/>
</dbReference>
<dbReference type="GO" id="GO:0030488">
    <property type="term" value="P:tRNA methylation"/>
    <property type="evidence" value="ECO:0007669"/>
    <property type="project" value="InterPro"/>
</dbReference>
<dbReference type="InterPro" id="IPR049470">
    <property type="entry name" value="TRM61_C"/>
</dbReference>
<evidence type="ECO:0000256" key="4">
    <source>
        <dbReference type="ARBA" id="ARBA00022694"/>
    </source>
</evidence>
<keyword evidence="9" id="KW-1185">Reference proteome</keyword>
<keyword evidence="4 5" id="KW-0819">tRNA processing</keyword>
<dbReference type="OrthoDB" id="9781391at2"/>
<dbReference type="HOGENOM" id="CLU_025402_0_1_0"/>
<dbReference type="InterPro" id="IPR029063">
    <property type="entry name" value="SAM-dependent_MTases_sf"/>
</dbReference>
<evidence type="ECO:0000256" key="5">
    <source>
        <dbReference type="PIRNR" id="PIRNR017269"/>
    </source>
</evidence>
<dbReference type="STRING" id="584708.Apau_1586"/>
<name>E3CUI9_9BACT</name>
<comment type="function">
    <text evidence="5">Catalyzes the S-adenosyl-L-methionine-dependent formation of N(1)-methyladenine at position 58 (m1A58) in tRNA.</text>
</comment>
<dbReference type="Gene3D" id="3.10.330.20">
    <property type="match status" value="1"/>
</dbReference>
<dbReference type="Proteomes" id="UP000005096">
    <property type="component" value="Chromosome"/>
</dbReference>
<dbReference type="AlphaFoldDB" id="E3CUI9"/>
<dbReference type="PIRSF" id="PIRSF017269">
    <property type="entry name" value="GCD14"/>
    <property type="match status" value="1"/>
</dbReference>
<evidence type="ECO:0000313" key="8">
    <source>
        <dbReference type="EMBL" id="EFQ24005.1"/>
    </source>
</evidence>
<evidence type="ECO:0000256" key="3">
    <source>
        <dbReference type="ARBA" id="ARBA00022691"/>
    </source>
</evidence>
<accession>E3CUI9</accession>
<proteinExistence type="inferred from homology"/>
<dbReference type="InterPro" id="IPR014816">
    <property type="entry name" value="tRNA_MeTrfase_Gcd14"/>
</dbReference>
<dbReference type="Pfam" id="PF08704">
    <property type="entry name" value="GCD14"/>
    <property type="match status" value="1"/>
</dbReference>
<dbReference type="FunFam" id="3.10.330.20:FF:000003">
    <property type="entry name" value="tRNA (Adenine(58)-N(1))-methyltransferase, mitochondrial isoform X1"/>
    <property type="match status" value="1"/>
</dbReference>
<dbReference type="PROSITE" id="PS51620">
    <property type="entry name" value="SAM_TRM61"/>
    <property type="match status" value="1"/>
</dbReference>
<keyword evidence="1 5" id="KW-0489">Methyltransferase</keyword>
<keyword evidence="2 5" id="KW-0808">Transferase</keyword>